<evidence type="ECO:0000313" key="5">
    <source>
        <dbReference type="Proteomes" id="UP000679691"/>
    </source>
</evidence>
<evidence type="ECO:0000259" key="2">
    <source>
        <dbReference type="Pfam" id="PF04773"/>
    </source>
</evidence>
<accession>A0A8T4HAB7</accession>
<evidence type="ECO:0000259" key="3">
    <source>
        <dbReference type="Pfam" id="PF16344"/>
    </source>
</evidence>
<dbReference type="Proteomes" id="UP000679691">
    <property type="component" value="Unassembled WGS sequence"/>
</dbReference>
<evidence type="ECO:0000313" key="4">
    <source>
        <dbReference type="EMBL" id="MBP3943714.1"/>
    </source>
</evidence>
<dbReference type="AlphaFoldDB" id="A0A8T4HAB7"/>
<feature type="domain" description="Protein FecR C-terminal" evidence="3">
    <location>
        <begin position="318"/>
        <end position="384"/>
    </location>
</feature>
<dbReference type="PANTHER" id="PTHR30273">
    <property type="entry name" value="PERIPLASMIC SIGNAL SENSOR AND SIGMA FACTOR ACTIVATOR FECR-RELATED"/>
    <property type="match status" value="1"/>
</dbReference>
<evidence type="ECO:0000256" key="1">
    <source>
        <dbReference type="SAM" id="Phobius"/>
    </source>
</evidence>
<proteinExistence type="predicted"/>
<dbReference type="Gene3D" id="3.55.50.30">
    <property type="match status" value="1"/>
</dbReference>
<comment type="caution">
    <text evidence="4">The sequence shown here is derived from an EMBL/GenBank/DDBJ whole genome shotgun (WGS) entry which is preliminary data.</text>
</comment>
<keyword evidence="5" id="KW-1185">Reference proteome</keyword>
<dbReference type="InterPro" id="IPR006860">
    <property type="entry name" value="FecR"/>
</dbReference>
<protein>
    <submittedName>
        <fullName evidence="4">FecR domain-containing protein</fullName>
    </submittedName>
</protein>
<dbReference type="Gene3D" id="2.60.120.1440">
    <property type="match status" value="1"/>
</dbReference>
<reference evidence="4" key="1">
    <citation type="submission" date="2021-03" db="EMBL/GenBank/DDBJ databases">
        <authorList>
            <person name="Lu T."/>
            <person name="Wang Q."/>
            <person name="Han X."/>
        </authorList>
    </citation>
    <scope>NUCLEOTIDE SEQUENCE</scope>
    <source>
        <strain evidence="4">WQ 2009</strain>
    </source>
</reference>
<feature type="domain" description="FecR protein" evidence="2">
    <location>
        <begin position="182"/>
        <end position="275"/>
    </location>
</feature>
<dbReference type="GO" id="GO:0016989">
    <property type="term" value="F:sigma factor antagonist activity"/>
    <property type="evidence" value="ECO:0007669"/>
    <property type="project" value="TreeGrafter"/>
</dbReference>
<keyword evidence="1" id="KW-0812">Transmembrane</keyword>
<sequence length="388" mass="43375">MLKDNLPILFQKYLTNTLTASELAELTAYLDTLSEQDFSDLVDATVEIKGNAEFDQETIFQEIVKQVPQQEKSILQRGVHFIFNHWKMVAAALLILGCSYILLQRNPQMAPRMAQHTAAQNNPTAPENMITLADGTHVDLAKLAADTIHHKGLILTRLSDGTLAINREVEKEFFNQDLHHQIVAPKGNTLKIKLPDESLVLLNSGSSMAMAVSYGRLNRHVTLQGEAFFEVTHLADIPFTVATKNTTVQVLGTTFNVSAYPQDKQVKTTLLTGSVHIQAGNKQLLLKPGQQAQVARDSQMELIKNVDINAVLAWREGYFKFKDESIQVILEELAKWYPITEIAIDPAIDEKFTGSLKRSKKLTDVLDGISQISALKFQFQEGRVHVMK</sequence>
<dbReference type="EMBL" id="JAGKSB010000009">
    <property type="protein sequence ID" value="MBP3943714.1"/>
    <property type="molecule type" value="Genomic_DNA"/>
</dbReference>
<dbReference type="RefSeq" id="WP_353547215.1">
    <property type="nucleotide sequence ID" value="NZ_JAGKSB010000009.1"/>
</dbReference>
<dbReference type="InterPro" id="IPR032508">
    <property type="entry name" value="FecR_C"/>
</dbReference>
<dbReference type="InterPro" id="IPR012373">
    <property type="entry name" value="Ferrdict_sens_TM"/>
</dbReference>
<organism evidence="4 5">
    <name type="scientific">Rhinopithecimicrobium faecis</name>
    <dbReference type="NCBI Taxonomy" id="2820698"/>
    <lineage>
        <taxon>Bacteria</taxon>
        <taxon>Pseudomonadati</taxon>
        <taxon>Bacteroidota</taxon>
        <taxon>Sphingobacteriia</taxon>
        <taxon>Sphingobacteriales</taxon>
        <taxon>Sphingobacteriaceae</taxon>
        <taxon>Rhinopithecimicrobium</taxon>
    </lineage>
</organism>
<keyword evidence="1" id="KW-1133">Transmembrane helix</keyword>
<dbReference type="PANTHER" id="PTHR30273:SF2">
    <property type="entry name" value="PROTEIN FECR"/>
    <property type="match status" value="1"/>
</dbReference>
<name>A0A8T4HAB7_9SPHI</name>
<dbReference type="Pfam" id="PF04773">
    <property type="entry name" value="FecR"/>
    <property type="match status" value="1"/>
</dbReference>
<dbReference type="Pfam" id="PF16344">
    <property type="entry name" value="FecR_C"/>
    <property type="match status" value="1"/>
</dbReference>
<keyword evidence="1" id="KW-0472">Membrane</keyword>
<feature type="transmembrane region" description="Helical" evidence="1">
    <location>
        <begin position="85"/>
        <end position="103"/>
    </location>
</feature>
<gene>
    <name evidence="4" type="ORF">J5U18_09085</name>
</gene>